<evidence type="ECO:0000256" key="6">
    <source>
        <dbReference type="SAM" id="MobiDB-lite"/>
    </source>
</evidence>
<keyword evidence="3" id="KW-0238">DNA-binding</keyword>
<evidence type="ECO:0000256" key="5">
    <source>
        <dbReference type="ARBA" id="ARBA00023242"/>
    </source>
</evidence>
<dbReference type="SMART" id="SM00066">
    <property type="entry name" value="GAL4"/>
    <property type="match status" value="1"/>
</dbReference>
<keyword evidence="4" id="KW-0804">Transcription</keyword>
<dbReference type="Pfam" id="PF00172">
    <property type="entry name" value="Zn_clus"/>
    <property type="match status" value="1"/>
</dbReference>
<dbReference type="CDD" id="cd00067">
    <property type="entry name" value="GAL4"/>
    <property type="match status" value="1"/>
</dbReference>
<dbReference type="PROSITE" id="PS00463">
    <property type="entry name" value="ZN2_CY6_FUNGAL_1"/>
    <property type="match status" value="1"/>
</dbReference>
<keyword evidence="9" id="KW-1185">Reference proteome</keyword>
<dbReference type="InterPro" id="IPR051711">
    <property type="entry name" value="Stress_Response_Reg"/>
</dbReference>
<dbReference type="STRING" id="1531966.A0A0A1SZW6"/>
<accession>A0A0A1SZW6</accession>
<feature type="compositionally biased region" description="Basic residues" evidence="6">
    <location>
        <begin position="66"/>
        <end position="75"/>
    </location>
</feature>
<feature type="compositionally biased region" description="Low complexity" evidence="6">
    <location>
        <begin position="89"/>
        <end position="103"/>
    </location>
</feature>
<name>A0A0A1SZW6_9HYPO</name>
<evidence type="ECO:0000256" key="4">
    <source>
        <dbReference type="ARBA" id="ARBA00023163"/>
    </source>
</evidence>
<dbReference type="Gene3D" id="4.10.240.10">
    <property type="entry name" value="Zn(2)-C6 fungal-type DNA-binding domain"/>
    <property type="match status" value="1"/>
</dbReference>
<dbReference type="GO" id="GO:0008270">
    <property type="term" value="F:zinc ion binding"/>
    <property type="evidence" value="ECO:0007669"/>
    <property type="project" value="InterPro"/>
</dbReference>
<keyword evidence="5" id="KW-0539">Nucleus</keyword>
<proteinExistence type="predicted"/>
<dbReference type="PROSITE" id="PS50048">
    <property type="entry name" value="ZN2_CY6_FUNGAL_2"/>
    <property type="match status" value="1"/>
</dbReference>
<protein>
    <recommendedName>
        <fullName evidence="7">Zn(2)-C6 fungal-type domain-containing protein</fullName>
    </recommendedName>
</protein>
<feature type="compositionally biased region" description="Low complexity" evidence="6">
    <location>
        <begin position="294"/>
        <end position="308"/>
    </location>
</feature>
<evidence type="ECO:0000313" key="8">
    <source>
        <dbReference type="EMBL" id="CEJ85874.1"/>
    </source>
</evidence>
<feature type="region of interest" description="Disordered" evidence="6">
    <location>
        <begin position="278"/>
        <end position="314"/>
    </location>
</feature>
<feature type="compositionally biased region" description="Basic and acidic residues" evidence="6">
    <location>
        <begin position="76"/>
        <end position="87"/>
    </location>
</feature>
<dbReference type="AlphaFoldDB" id="A0A0A1SZW6"/>
<dbReference type="EMBL" id="CDHN01000002">
    <property type="protein sequence ID" value="CEJ85874.1"/>
    <property type="molecule type" value="Genomic_DNA"/>
</dbReference>
<feature type="region of interest" description="Disordered" evidence="6">
    <location>
        <begin position="58"/>
        <end position="103"/>
    </location>
</feature>
<evidence type="ECO:0000259" key="7">
    <source>
        <dbReference type="PROSITE" id="PS50048"/>
    </source>
</evidence>
<feature type="region of interest" description="Disordered" evidence="6">
    <location>
        <begin position="1"/>
        <end position="23"/>
    </location>
</feature>
<comment type="subcellular location">
    <subcellularLocation>
        <location evidence="1">Nucleus</location>
    </subcellularLocation>
</comment>
<organism evidence="8 9">
    <name type="scientific">[Torrubiella] hemipterigena</name>
    <dbReference type="NCBI Taxonomy" id="1531966"/>
    <lineage>
        <taxon>Eukaryota</taxon>
        <taxon>Fungi</taxon>
        <taxon>Dikarya</taxon>
        <taxon>Ascomycota</taxon>
        <taxon>Pezizomycotina</taxon>
        <taxon>Sordariomycetes</taxon>
        <taxon>Hypocreomycetidae</taxon>
        <taxon>Hypocreales</taxon>
        <taxon>Clavicipitaceae</taxon>
        <taxon>Clavicipitaceae incertae sedis</taxon>
        <taxon>'Torrubiella' clade</taxon>
    </lineage>
</organism>
<dbReference type="GO" id="GO:0000981">
    <property type="term" value="F:DNA-binding transcription factor activity, RNA polymerase II-specific"/>
    <property type="evidence" value="ECO:0007669"/>
    <property type="project" value="InterPro"/>
</dbReference>
<evidence type="ECO:0000256" key="3">
    <source>
        <dbReference type="ARBA" id="ARBA00023125"/>
    </source>
</evidence>
<dbReference type="OrthoDB" id="4938993at2759"/>
<dbReference type="GO" id="GO:0043565">
    <property type="term" value="F:sequence-specific DNA binding"/>
    <property type="evidence" value="ECO:0007669"/>
    <property type="project" value="TreeGrafter"/>
</dbReference>
<reference evidence="8 9" key="1">
    <citation type="journal article" date="2015" name="Genome Announc.">
        <title>Draft Genome Sequence and Gene Annotation of the Entomopathogenic Fungus Verticillium hemipterigenum.</title>
        <authorList>
            <person name="Horn F."/>
            <person name="Habel A."/>
            <person name="Scharf D.H."/>
            <person name="Dworschak J."/>
            <person name="Brakhage A.A."/>
            <person name="Guthke R."/>
            <person name="Hertweck C."/>
            <person name="Linde J."/>
        </authorList>
    </citation>
    <scope>NUCLEOTIDE SEQUENCE [LARGE SCALE GENOMIC DNA]</scope>
</reference>
<dbReference type="PANTHER" id="PTHR47540:SF2">
    <property type="entry name" value="ZN(II)2CYS6 TRANSCRIPTION FACTOR (EUROFUNG)"/>
    <property type="match status" value="1"/>
</dbReference>
<evidence type="ECO:0000256" key="1">
    <source>
        <dbReference type="ARBA" id="ARBA00004123"/>
    </source>
</evidence>
<dbReference type="SUPFAM" id="SSF57701">
    <property type="entry name" value="Zn2/Cys6 DNA-binding domain"/>
    <property type="match status" value="1"/>
</dbReference>
<evidence type="ECO:0000313" key="9">
    <source>
        <dbReference type="Proteomes" id="UP000039046"/>
    </source>
</evidence>
<evidence type="ECO:0000256" key="2">
    <source>
        <dbReference type="ARBA" id="ARBA00023015"/>
    </source>
</evidence>
<dbReference type="GO" id="GO:0045944">
    <property type="term" value="P:positive regulation of transcription by RNA polymerase II"/>
    <property type="evidence" value="ECO:0007669"/>
    <property type="project" value="TreeGrafter"/>
</dbReference>
<keyword evidence="2" id="KW-0805">Transcription regulation</keyword>
<dbReference type="GO" id="GO:0005634">
    <property type="term" value="C:nucleus"/>
    <property type="evidence" value="ECO:0007669"/>
    <property type="project" value="UniProtKB-SubCell"/>
</dbReference>
<feature type="domain" description="Zn(2)-C6 fungal-type" evidence="7">
    <location>
        <begin position="27"/>
        <end position="56"/>
    </location>
</feature>
<dbReference type="InterPro" id="IPR036864">
    <property type="entry name" value="Zn2-C6_fun-type_DNA-bd_sf"/>
</dbReference>
<dbReference type="Proteomes" id="UP000039046">
    <property type="component" value="Unassembled WGS sequence"/>
</dbReference>
<dbReference type="HOGENOM" id="CLU_710152_0_0_1"/>
<gene>
    <name evidence="8" type="ORF">VHEMI03942</name>
</gene>
<sequence length="389" mass="42785">MASAVDAGQTTNEAQRSPKAKMPVKSACDVCHNSKVKCSGGNPCAVCAKANLECKYTPAKGMGRPRGVKNKKTRQRLQEAAESRQDRISSTASESSSYSQASTAQEHIQGMAFGFNPHGPLEHESLGLPTTTSNDISYLYSQHPDTSSSDYLVLSGSMLDANVPLPMGQTMYQATEEFNFSSTSYLTQQMTNRLPNTEQPCGCTPLLATELVRLQSHPGANEKFSFVVSVIEGSISTWQRHLACNICLEASDEYRFTLLALQFRLALERLETFCDANTTETSQGSDRDARLHGSGDSIRSIRRSSPSGVNQDRDDRVTDFVTHKLSTLAEVIRQARCRVGTLKRSNSLNCIIPVGSPESFMDHESMDMQLQDLLGRIYKVQLCLMLTKT</sequence>
<dbReference type="PANTHER" id="PTHR47540">
    <property type="entry name" value="THIAMINE REPRESSIBLE GENES REGULATORY PROTEIN THI5"/>
    <property type="match status" value="1"/>
</dbReference>
<dbReference type="InterPro" id="IPR001138">
    <property type="entry name" value="Zn2Cys6_DnaBD"/>
</dbReference>